<accession>A0A915HKZ8</accession>
<evidence type="ECO:0000313" key="2">
    <source>
        <dbReference type="WBParaSite" id="nRc.2.0.1.t02344-RA"/>
    </source>
</evidence>
<dbReference type="AlphaFoldDB" id="A0A915HKZ8"/>
<dbReference type="WBParaSite" id="nRc.2.0.1.t02344-RA">
    <property type="protein sequence ID" value="nRc.2.0.1.t02344-RA"/>
    <property type="gene ID" value="nRc.2.0.1.g02344"/>
</dbReference>
<reference evidence="2" key="1">
    <citation type="submission" date="2022-11" db="UniProtKB">
        <authorList>
            <consortium name="WormBaseParasite"/>
        </authorList>
    </citation>
    <scope>IDENTIFICATION</scope>
</reference>
<evidence type="ECO:0000313" key="1">
    <source>
        <dbReference type="Proteomes" id="UP000887565"/>
    </source>
</evidence>
<organism evidence="1 2">
    <name type="scientific">Romanomermis culicivorax</name>
    <name type="common">Nematode worm</name>
    <dbReference type="NCBI Taxonomy" id="13658"/>
    <lineage>
        <taxon>Eukaryota</taxon>
        <taxon>Metazoa</taxon>
        <taxon>Ecdysozoa</taxon>
        <taxon>Nematoda</taxon>
        <taxon>Enoplea</taxon>
        <taxon>Dorylaimia</taxon>
        <taxon>Mermithida</taxon>
        <taxon>Mermithoidea</taxon>
        <taxon>Mermithidae</taxon>
        <taxon>Romanomermis</taxon>
    </lineage>
</organism>
<proteinExistence type="predicted"/>
<name>A0A915HKZ8_ROMCU</name>
<dbReference type="Proteomes" id="UP000887565">
    <property type="component" value="Unplaced"/>
</dbReference>
<protein>
    <submittedName>
        <fullName evidence="2">Uncharacterized protein</fullName>
    </submittedName>
</protein>
<keyword evidence="1" id="KW-1185">Reference proteome</keyword>
<sequence length="73" mass="8483">MDLVQSAIPQDRKKKLKSWNLTKSEVQLDPIKPQLGWVHDKHTRNQPQLAWAHDKHTLSTCFGTLQPRKDVTL</sequence>